<proteinExistence type="predicted"/>
<evidence type="ECO:0000313" key="2">
    <source>
        <dbReference type="EMBL" id="ACZ00350.1"/>
    </source>
</evidence>
<dbReference type="InterPro" id="IPR028087">
    <property type="entry name" value="Tad_N"/>
</dbReference>
<dbReference type="Pfam" id="PF13400">
    <property type="entry name" value="Tad"/>
    <property type="match status" value="1"/>
</dbReference>
<keyword evidence="3" id="KW-1185">Reference proteome</keyword>
<dbReference type="NCBIfam" id="TIGR03816">
    <property type="entry name" value="tadE_like_DECH"/>
    <property type="match status" value="1"/>
</dbReference>
<dbReference type="Proteomes" id="UP000001918">
    <property type="component" value="Chromosome"/>
</dbReference>
<dbReference type="HOGENOM" id="CLU_104210_0_2_11"/>
<reference evidence="2 3" key="1">
    <citation type="journal article" date="2011" name="Stand. Genomic Sci.">
        <title>Complete genome sequence of Thermomonospora curvata type strain (B9).</title>
        <authorList>
            <person name="Chertkov O."/>
            <person name="Sikorski J."/>
            <person name="Nolan M."/>
            <person name="Lapidus A."/>
            <person name="Lucas S."/>
            <person name="Del Rio T.G."/>
            <person name="Tice H."/>
            <person name="Cheng J.F."/>
            <person name="Goodwin L."/>
            <person name="Pitluck S."/>
            <person name="Liolios K."/>
            <person name="Ivanova N."/>
            <person name="Mavromatis K."/>
            <person name="Mikhailova N."/>
            <person name="Ovchinnikova G."/>
            <person name="Pati A."/>
            <person name="Chen A."/>
            <person name="Palaniappan K."/>
            <person name="Djao O.D."/>
            <person name="Land M."/>
            <person name="Hauser L."/>
            <person name="Chang Y.J."/>
            <person name="Jeffries C.D."/>
            <person name="Brettin T."/>
            <person name="Han C."/>
            <person name="Detter J.C."/>
            <person name="Rohde M."/>
            <person name="Goker M."/>
            <person name="Woyke T."/>
            <person name="Bristow J."/>
            <person name="Eisen J.A."/>
            <person name="Markowitz V."/>
            <person name="Hugenholtz P."/>
            <person name="Klenk H.P."/>
            <person name="Kyrpides N.C."/>
        </authorList>
    </citation>
    <scope>NUCLEOTIDE SEQUENCE [LARGE SCALE GENOMIC DNA]</scope>
    <source>
        <strain evidence="3">ATCC 19995 / DSM 43183 / JCM 3096 / KCTC 9072 / NBRC 15933 / NCIMB 10081 / Henssen B9</strain>
    </source>
</reference>
<accession>D1A7E4</accession>
<organism evidence="2 3">
    <name type="scientific">Thermomonospora curvata (strain ATCC 19995 / DSM 43183 / JCM 3096 / KCTC 9072 / NBRC 15933 / NCIMB 10081 / Henssen B9)</name>
    <dbReference type="NCBI Taxonomy" id="471852"/>
    <lineage>
        <taxon>Bacteria</taxon>
        <taxon>Bacillati</taxon>
        <taxon>Actinomycetota</taxon>
        <taxon>Actinomycetes</taxon>
        <taxon>Streptosporangiales</taxon>
        <taxon>Thermomonosporaceae</taxon>
        <taxon>Thermomonospora</taxon>
    </lineage>
</organism>
<feature type="domain" description="Putative Flp pilus-assembly TadG-like N-terminal" evidence="1">
    <location>
        <begin position="2"/>
        <end position="41"/>
    </location>
</feature>
<dbReference type="EMBL" id="CP001738">
    <property type="protein sequence ID" value="ACZ00350.1"/>
    <property type="molecule type" value="Genomic_DNA"/>
</dbReference>
<dbReference type="KEGG" id="tcu:Tcur_4832"/>
<dbReference type="AlphaFoldDB" id="D1A7E4"/>
<evidence type="ECO:0000259" key="1">
    <source>
        <dbReference type="Pfam" id="PF13400"/>
    </source>
</evidence>
<evidence type="ECO:0000313" key="3">
    <source>
        <dbReference type="Proteomes" id="UP000001918"/>
    </source>
</evidence>
<gene>
    <name evidence="2" type="ordered locus">Tcur_4832</name>
</gene>
<sequence>MLAFAALVWIVAVTVISAGGVRAARHRAHGAADLAALAAAAKAAEGGAAACRRAAVVAQGAGGRLSSCAVRGSVADVEVAVIVRLPAPLGRMHLISRARAGPQRLDGVS</sequence>
<dbReference type="InterPro" id="IPR021202">
    <property type="entry name" value="Rv3654c-like"/>
</dbReference>
<name>D1A7E4_THECD</name>
<protein>
    <recommendedName>
        <fullName evidence="1">Putative Flp pilus-assembly TadG-like N-terminal domain-containing protein</fullName>
    </recommendedName>
</protein>